<gene>
    <name evidence="1" type="ORF">BC008_25775</name>
    <name evidence="2" type="ORF">BC008_26300</name>
</gene>
<dbReference type="RefSeq" id="WP_027842688.1">
    <property type="nucleotide sequence ID" value="NZ_LMTZ01000095.1"/>
</dbReference>
<accession>A0A0V7ZPT0</accession>
<dbReference type="OrthoDB" id="560787at2"/>
<dbReference type="EMBL" id="LMTZ01000095">
    <property type="protein sequence ID" value="KST66704.1"/>
    <property type="molecule type" value="Genomic_DNA"/>
</dbReference>
<keyword evidence="3" id="KW-1185">Reference proteome</keyword>
<reference evidence="2 3" key="1">
    <citation type="journal article" date="2015" name="Genome Announc.">
        <title>Draft Genome of the Euendolithic (true boring) Cyanobacterium Mastigocoleus testarum strain BC008.</title>
        <authorList>
            <person name="Guida B.S."/>
            <person name="Garcia-Pichel F."/>
        </authorList>
    </citation>
    <scope>NUCLEOTIDE SEQUENCE [LARGE SCALE GENOMIC DNA]</scope>
    <source>
        <strain evidence="2 3">BC008</strain>
    </source>
</reference>
<evidence type="ECO:0000313" key="2">
    <source>
        <dbReference type="EMBL" id="KST66704.1"/>
    </source>
</evidence>
<dbReference type="EMBL" id="LMTZ01000097">
    <property type="protein sequence ID" value="KST66383.1"/>
    <property type="molecule type" value="Genomic_DNA"/>
</dbReference>
<evidence type="ECO:0000313" key="3">
    <source>
        <dbReference type="Proteomes" id="UP000053372"/>
    </source>
</evidence>
<dbReference type="AlphaFoldDB" id="A0A0V7ZPT0"/>
<organism evidence="2 3">
    <name type="scientific">Mastigocoleus testarum BC008</name>
    <dbReference type="NCBI Taxonomy" id="371196"/>
    <lineage>
        <taxon>Bacteria</taxon>
        <taxon>Bacillati</taxon>
        <taxon>Cyanobacteriota</taxon>
        <taxon>Cyanophyceae</taxon>
        <taxon>Nostocales</taxon>
        <taxon>Hapalosiphonaceae</taxon>
        <taxon>Mastigocoleus</taxon>
    </lineage>
</organism>
<evidence type="ECO:0000313" key="1">
    <source>
        <dbReference type="EMBL" id="KST66383.1"/>
    </source>
</evidence>
<sequence length="474" mass="55584">MSALSRYWNIWRIDPASEAAGYKSCSVPIAKEFIKDLGVSQGTDLQTTLLSYFYGQNGTLDVVTRAKAGLCLRCYISYPILKVCKKIDYLFSGGKQFTYRDLLPFVLDDDGKSLIFIDRDTKKHFFIDNNGELKDPTYQFFSAKILQSFRSESQLRMSLDNWAYLQTKQNPQIKNFISEFGFRHLSDWALLNRVRRKQLENLSISDRNVVEAFHMVYRRDRVKQRQTGIRKCPDPSREQLQEMLMHLKDKESHIYTTKDLIIFLHQIAIQLRQYDIWNSREPLEIYNPEIQTYTTRTDLPGSSLDIEEEEDKEFMGFLHKQLNLILANTIKQEINNRISQLQKSKNYAIFANQYLQGLKLYYCQNLSLREIAPKLNMKSWDRARRVLNPGKLLSDIRSSTIKEIIGEILHQVKEKKFPISLSSPEYLENLAIEVECFADTEIFKEAAEEIRAGKNRTMNSLYAQQLRIYFKKNN</sequence>
<dbReference type="Proteomes" id="UP000053372">
    <property type="component" value="Unassembled WGS sequence"/>
</dbReference>
<protein>
    <submittedName>
        <fullName evidence="2">Uncharacterized protein</fullName>
    </submittedName>
</protein>
<comment type="caution">
    <text evidence="2">The sequence shown here is derived from an EMBL/GenBank/DDBJ whole genome shotgun (WGS) entry which is preliminary data.</text>
</comment>
<proteinExistence type="predicted"/>
<name>A0A0V7ZPT0_9CYAN</name>